<dbReference type="PANTHER" id="PTHR38431:SF1">
    <property type="entry name" value="BLL2305 PROTEIN"/>
    <property type="match status" value="1"/>
</dbReference>
<name>A0A4S8FAU8_9BURK</name>
<dbReference type="InterPro" id="IPR000847">
    <property type="entry name" value="LysR_HTH_N"/>
</dbReference>
<reference evidence="3 4" key="1">
    <citation type="journal article" date="2015" name="Antonie Van Leeuwenhoek">
        <title>Lampropedia puyangensis sp. nov., isolated from symptomatic bark of Populus ? euramericana canker and emended description of Lampropedia hyalina (Ehrenberg 1832) Lee et al. 2004.</title>
        <authorList>
            <person name="Li Y."/>
            <person name="Wang T."/>
            <person name="Piao C.G."/>
            <person name="Wang L.F."/>
            <person name="Tian G.Z."/>
            <person name="Zhu T.H."/>
            <person name="Guo M.W."/>
        </authorList>
    </citation>
    <scope>NUCLEOTIDE SEQUENCE [LARGE SCALE GENOMIC DNA]</scope>
    <source>
        <strain evidence="3 4">2-bin</strain>
    </source>
</reference>
<feature type="domain" description="PBP" evidence="2">
    <location>
        <begin position="138"/>
        <end position="322"/>
    </location>
</feature>
<organism evidence="3 4">
    <name type="scientific">Lampropedia puyangensis</name>
    <dbReference type="NCBI Taxonomy" id="1330072"/>
    <lineage>
        <taxon>Bacteria</taxon>
        <taxon>Pseudomonadati</taxon>
        <taxon>Pseudomonadota</taxon>
        <taxon>Betaproteobacteria</taxon>
        <taxon>Burkholderiales</taxon>
        <taxon>Comamonadaceae</taxon>
        <taxon>Lampropedia</taxon>
    </lineage>
</organism>
<dbReference type="SUPFAM" id="SSF53850">
    <property type="entry name" value="Periplasmic binding protein-like II"/>
    <property type="match status" value="1"/>
</dbReference>
<dbReference type="InterPro" id="IPR036390">
    <property type="entry name" value="WH_DNA-bd_sf"/>
</dbReference>
<dbReference type="EMBL" id="STFG01000003">
    <property type="protein sequence ID" value="THU04111.1"/>
    <property type="molecule type" value="Genomic_DNA"/>
</dbReference>
<evidence type="ECO:0000259" key="1">
    <source>
        <dbReference type="Pfam" id="PF00126"/>
    </source>
</evidence>
<dbReference type="RefSeq" id="WP_136572676.1">
    <property type="nucleotide sequence ID" value="NZ_STFG01000003.1"/>
</dbReference>
<proteinExistence type="predicted"/>
<dbReference type="InterPro" id="IPR024370">
    <property type="entry name" value="PBP_domain"/>
</dbReference>
<accession>A0A4S8FAU8</accession>
<dbReference type="Proteomes" id="UP000308917">
    <property type="component" value="Unassembled WGS sequence"/>
</dbReference>
<evidence type="ECO:0000259" key="2">
    <source>
        <dbReference type="Pfam" id="PF12727"/>
    </source>
</evidence>
<dbReference type="Pfam" id="PF00126">
    <property type="entry name" value="HTH_1"/>
    <property type="match status" value="1"/>
</dbReference>
<dbReference type="GO" id="GO:0003700">
    <property type="term" value="F:DNA-binding transcription factor activity"/>
    <property type="evidence" value="ECO:0007669"/>
    <property type="project" value="InterPro"/>
</dbReference>
<dbReference type="PANTHER" id="PTHR38431">
    <property type="entry name" value="BLL2305 PROTEIN"/>
    <property type="match status" value="1"/>
</dbReference>
<dbReference type="InterPro" id="IPR036388">
    <property type="entry name" value="WH-like_DNA-bd_sf"/>
</dbReference>
<dbReference type="SUPFAM" id="SSF46785">
    <property type="entry name" value="Winged helix' DNA-binding domain"/>
    <property type="match status" value="1"/>
</dbReference>
<dbReference type="Gene3D" id="3.40.190.10">
    <property type="entry name" value="Periplasmic binding protein-like II"/>
    <property type="match status" value="1"/>
</dbReference>
<dbReference type="Pfam" id="PF12727">
    <property type="entry name" value="PBP_like"/>
    <property type="match status" value="1"/>
</dbReference>
<evidence type="ECO:0000313" key="4">
    <source>
        <dbReference type="Proteomes" id="UP000308917"/>
    </source>
</evidence>
<feature type="domain" description="HTH lysR-type" evidence="1">
    <location>
        <begin position="25"/>
        <end position="82"/>
    </location>
</feature>
<dbReference type="OrthoDB" id="9805928at2"/>
<sequence>MHKVSIKPQWTIEQPDGRALSSRVIELLTQVHRHGSLATACQQLGASYRHAWQLVREGESLFGAPLLLMERGKGSKLTALGEKLVWADHRIQARLAPTLDSLASELAAEIERITSNAALLRIHASYGLAINQLLALMRQEDERVQHKYVTSVQAVSSLHDLLCDVAGFPVPMGIFEQQVLEHYTPWLDSQAHFLINVCTRRQGFMVAAGNPLKIYEIQDLARPQVRFINRQRESSTRLLLDCMLQEAQIDPHHIHGYEQGEYTHAAVAAYVASGMADVGFGLEAAARQFQLDFIPVATERYFLLCHEASRTLPGYQTLLNALHNPLFSAEVNRFHGYAPWRLGEAISLQQAFPGFTFKNNAIQGLKVGKN</sequence>
<evidence type="ECO:0000313" key="3">
    <source>
        <dbReference type="EMBL" id="THU04111.1"/>
    </source>
</evidence>
<dbReference type="Gene3D" id="1.10.10.10">
    <property type="entry name" value="Winged helix-like DNA-binding domain superfamily/Winged helix DNA-binding domain"/>
    <property type="match status" value="1"/>
</dbReference>
<keyword evidence="4" id="KW-1185">Reference proteome</keyword>
<gene>
    <name evidence="3" type="ORF">E9531_05150</name>
</gene>
<dbReference type="AlphaFoldDB" id="A0A4S8FAU8"/>
<protein>
    <submittedName>
        <fullName evidence="3">LysR family transcriptional regulator</fullName>
    </submittedName>
</protein>
<comment type="caution">
    <text evidence="3">The sequence shown here is derived from an EMBL/GenBank/DDBJ whole genome shotgun (WGS) entry which is preliminary data.</text>
</comment>